<proteinExistence type="predicted"/>
<accession>A0AA41JGS3</accession>
<dbReference type="RefSeq" id="WP_105788526.1">
    <property type="nucleotide sequence ID" value="NZ_CADERF010000003.1"/>
</dbReference>
<reference evidence="2" key="1">
    <citation type="submission" date="2021-04" db="EMBL/GenBank/DDBJ databases">
        <title>A collection of bacterial strains from the Burkholderia cepacia Research Laboratory and Repository.</title>
        <authorList>
            <person name="Lipuma J."/>
            <person name="Spilker T."/>
        </authorList>
    </citation>
    <scope>NUCLEOTIDE SEQUENCE</scope>
    <source>
        <strain evidence="2">AU36012</strain>
    </source>
</reference>
<organism evidence="2 3">
    <name type="scientific">Burkholderia ambifaria</name>
    <dbReference type="NCBI Taxonomy" id="152480"/>
    <lineage>
        <taxon>Bacteria</taxon>
        <taxon>Pseudomonadati</taxon>
        <taxon>Pseudomonadota</taxon>
        <taxon>Betaproteobacteria</taxon>
        <taxon>Burkholderiales</taxon>
        <taxon>Burkholderiaceae</taxon>
        <taxon>Burkholderia</taxon>
        <taxon>Burkholderia cepacia complex</taxon>
    </lineage>
</organism>
<evidence type="ECO:0000256" key="1">
    <source>
        <dbReference type="SAM" id="MobiDB-lite"/>
    </source>
</evidence>
<dbReference type="EMBL" id="JAGSVG010000001">
    <property type="protein sequence ID" value="MBR8127761.1"/>
    <property type="molecule type" value="Genomic_DNA"/>
</dbReference>
<name>A0AA41JGS3_9BURK</name>
<feature type="region of interest" description="Disordered" evidence="1">
    <location>
        <begin position="51"/>
        <end position="75"/>
    </location>
</feature>
<dbReference type="Proteomes" id="UP000682266">
    <property type="component" value="Unassembled WGS sequence"/>
</dbReference>
<comment type="caution">
    <text evidence="2">The sequence shown here is derived from an EMBL/GenBank/DDBJ whole genome shotgun (WGS) entry which is preliminary data.</text>
</comment>
<evidence type="ECO:0000313" key="2">
    <source>
        <dbReference type="EMBL" id="MBR8127761.1"/>
    </source>
</evidence>
<sequence>METHPHTGASASIHINSLSSPVGGLPATHDGLIEEFGPVGTATFHVRASHCTRDDDAHRPHPKSTIDLATFTGRPDMSRDGPIACLPLRGQPLDATAPAFAIAVRPA</sequence>
<gene>
    <name evidence="2" type="ORF">KDW93_01915</name>
</gene>
<dbReference type="AlphaFoldDB" id="A0AA41JGS3"/>
<protein>
    <submittedName>
        <fullName evidence="2">Uncharacterized protein</fullName>
    </submittedName>
</protein>
<evidence type="ECO:0000313" key="3">
    <source>
        <dbReference type="Proteomes" id="UP000682266"/>
    </source>
</evidence>